<dbReference type="Proteomes" id="UP000516437">
    <property type="component" value="Chromosome 5"/>
</dbReference>
<gene>
    <name evidence="1" type="ORF">CJ030_MR5G023751</name>
</gene>
<name>A0A6A1VGQ9_9ROSI</name>
<evidence type="ECO:0000313" key="1">
    <source>
        <dbReference type="EMBL" id="KAB1211941.1"/>
    </source>
</evidence>
<dbReference type="PANTHER" id="PTHR35507">
    <property type="entry name" value="OS09G0488600 PROTEIN"/>
    <property type="match status" value="1"/>
</dbReference>
<accession>A0A6A1VGQ9</accession>
<protein>
    <submittedName>
        <fullName evidence="1">Uncharacterized protein</fullName>
    </submittedName>
</protein>
<evidence type="ECO:0000313" key="2">
    <source>
        <dbReference type="Proteomes" id="UP000516437"/>
    </source>
</evidence>
<dbReference type="OrthoDB" id="1894403at2759"/>
<comment type="caution">
    <text evidence="1">The sequence shown here is derived from an EMBL/GenBank/DDBJ whole genome shotgun (WGS) entry which is preliminary data.</text>
</comment>
<reference evidence="1 2" key="1">
    <citation type="journal article" date="2019" name="Plant Biotechnol. J.">
        <title>The red bayberry genome and genetic basis of sex determination.</title>
        <authorList>
            <person name="Jia H.M."/>
            <person name="Jia H.J."/>
            <person name="Cai Q.L."/>
            <person name="Wang Y."/>
            <person name="Zhao H.B."/>
            <person name="Yang W.F."/>
            <person name="Wang G.Y."/>
            <person name="Li Y.H."/>
            <person name="Zhan D.L."/>
            <person name="Shen Y.T."/>
            <person name="Niu Q.F."/>
            <person name="Chang L."/>
            <person name="Qiu J."/>
            <person name="Zhao L."/>
            <person name="Xie H.B."/>
            <person name="Fu W.Y."/>
            <person name="Jin J."/>
            <person name="Li X.W."/>
            <person name="Jiao Y."/>
            <person name="Zhou C.C."/>
            <person name="Tu T."/>
            <person name="Chai C.Y."/>
            <person name="Gao J.L."/>
            <person name="Fan L.J."/>
            <person name="van de Weg E."/>
            <person name="Wang J.Y."/>
            <person name="Gao Z.S."/>
        </authorList>
    </citation>
    <scope>NUCLEOTIDE SEQUENCE [LARGE SCALE GENOMIC DNA]</scope>
    <source>
        <tissue evidence="1">Leaves</tissue>
    </source>
</reference>
<dbReference type="AlphaFoldDB" id="A0A6A1VGQ9"/>
<dbReference type="EMBL" id="RXIC02000023">
    <property type="protein sequence ID" value="KAB1211941.1"/>
    <property type="molecule type" value="Genomic_DNA"/>
</dbReference>
<proteinExistence type="predicted"/>
<keyword evidence="2" id="KW-1185">Reference proteome</keyword>
<dbReference type="PANTHER" id="PTHR35507:SF1">
    <property type="entry name" value="TMF_TATA_BD DOMAIN-CONTAINING PROTEIN"/>
    <property type="match status" value="1"/>
</dbReference>
<organism evidence="1 2">
    <name type="scientific">Morella rubra</name>
    <name type="common">Chinese bayberry</name>
    <dbReference type="NCBI Taxonomy" id="262757"/>
    <lineage>
        <taxon>Eukaryota</taxon>
        <taxon>Viridiplantae</taxon>
        <taxon>Streptophyta</taxon>
        <taxon>Embryophyta</taxon>
        <taxon>Tracheophyta</taxon>
        <taxon>Spermatophyta</taxon>
        <taxon>Magnoliopsida</taxon>
        <taxon>eudicotyledons</taxon>
        <taxon>Gunneridae</taxon>
        <taxon>Pentapetalae</taxon>
        <taxon>rosids</taxon>
        <taxon>fabids</taxon>
        <taxon>Fagales</taxon>
        <taxon>Myricaceae</taxon>
        <taxon>Morella</taxon>
    </lineage>
</organism>
<sequence length="184" mass="20529">MHTEKVHEPHLQDVDNLKRACKEEATIKELTTLLQSSDVAGLKMHLTRLRRSSFPASNSSKTNSGICPQMANNLLYDLDSTTSPSSSDSDCSPVDQPVFGALLIEVLTSPWPYVGMNAVYLEREYLKIFLRFGYEGKRVRVTSRLRKFDYKCRDGFNLALEIKGFGLYYAISVASPATIGAVVT</sequence>